<sequence>MRAATGAIRAALTVSAAVLLTGCGVGVHPTGVLDGGAAPGGLTTGMRLYFVSSAGRLEAVSRPSGEEPWKLGNPDTIIKLLLGGPSEAEREAGLTTLVEIGGFRGAAGKGRVTVQIPHADLFMSSVDDRNLMGQLVCSVARGQVVADGTGTKRTDDIRVEVWSMGGREGSYVCSDFLG</sequence>
<dbReference type="STRING" id="1901.BB341_25990"/>
<evidence type="ECO:0008006" key="4">
    <source>
        <dbReference type="Google" id="ProtNLM"/>
    </source>
</evidence>
<dbReference type="KEGG" id="sclf:BB341_25990"/>
<evidence type="ECO:0000313" key="2">
    <source>
        <dbReference type="EMBL" id="EFG05438.1"/>
    </source>
</evidence>
<protein>
    <recommendedName>
        <fullName evidence="4">Lipoprotein</fullName>
    </recommendedName>
</protein>
<keyword evidence="3" id="KW-1185">Reference proteome</keyword>
<dbReference type="PROSITE" id="PS51257">
    <property type="entry name" value="PROKAR_LIPOPROTEIN"/>
    <property type="match status" value="1"/>
</dbReference>
<feature type="signal peptide" evidence="1">
    <location>
        <begin position="1"/>
        <end position="16"/>
    </location>
</feature>
<organism evidence="2 3">
    <name type="scientific">Streptomyces clavuligerus</name>
    <dbReference type="NCBI Taxonomy" id="1901"/>
    <lineage>
        <taxon>Bacteria</taxon>
        <taxon>Bacillati</taxon>
        <taxon>Actinomycetota</taxon>
        <taxon>Actinomycetes</taxon>
        <taxon>Kitasatosporales</taxon>
        <taxon>Streptomycetaceae</taxon>
        <taxon>Streptomyces</taxon>
    </lineage>
</organism>
<keyword evidence="1" id="KW-0732">Signal</keyword>
<reference evidence="2 3" key="1">
    <citation type="journal article" date="2010" name="Genome Biol. Evol.">
        <title>The sequence of a 1.8-mb bacterial linear plasmid reveals a rich evolutionary reservoir of secondary metabolic pathways.</title>
        <authorList>
            <person name="Medema M.H."/>
            <person name="Trefzer A."/>
            <person name="Kovalchuk A."/>
            <person name="van den Berg M."/>
            <person name="Mueller U."/>
            <person name="Heijne W."/>
            <person name="Wu L."/>
            <person name="Alam M.T."/>
            <person name="Ronning C.M."/>
            <person name="Nierman W.C."/>
            <person name="Bovenberg R.A.L."/>
            <person name="Breitling R."/>
            <person name="Takano E."/>
        </authorList>
    </citation>
    <scope>NUCLEOTIDE SEQUENCE [LARGE SCALE GENOMIC DNA]</scope>
    <source>
        <strain evidence="3">ATCC 27064 / DSM 738 / JCM 4710 / NBRC 13307 / NCIMB 12785 / NRRL 3585 / VKM Ac-602</strain>
    </source>
</reference>
<dbReference type="OrthoDB" id="3619627at2"/>
<dbReference type="AlphaFoldDB" id="E2Q8A6"/>
<dbReference type="Proteomes" id="UP000002357">
    <property type="component" value="Chromosome"/>
</dbReference>
<feature type="chain" id="PRO_5039602231" description="Lipoprotein" evidence="1">
    <location>
        <begin position="17"/>
        <end position="178"/>
    </location>
</feature>
<dbReference type="EMBL" id="CM000913">
    <property type="protein sequence ID" value="EFG05438.1"/>
    <property type="molecule type" value="Genomic_DNA"/>
</dbReference>
<accession>E2Q8A6</accession>
<dbReference type="RefSeq" id="WP_003959471.1">
    <property type="nucleotide sequence ID" value="NZ_CM000913.1"/>
</dbReference>
<evidence type="ECO:0000256" key="1">
    <source>
        <dbReference type="SAM" id="SignalP"/>
    </source>
</evidence>
<proteinExistence type="predicted"/>
<name>E2Q8A6_STRCL</name>
<evidence type="ECO:0000313" key="3">
    <source>
        <dbReference type="Proteomes" id="UP000002357"/>
    </source>
</evidence>
<dbReference type="GeneID" id="93732938"/>
<gene>
    <name evidence="2" type="ORF">SCLAV_0362</name>
</gene>